<dbReference type="Proteomes" id="UP000315783">
    <property type="component" value="Unassembled WGS sequence"/>
</dbReference>
<proteinExistence type="predicted"/>
<dbReference type="EMBL" id="SPUK01000001">
    <property type="protein sequence ID" value="TQW00649.1"/>
    <property type="molecule type" value="Genomic_DNA"/>
</dbReference>
<sequence>MDTSAIDLAPCQLQAIESVRAEAVLLRAESQATLSHILRMSNLAASNVGEAKEAIREHARVVLHFHPDRPAGGRLVAEALLHDGIYKTQFETGISNGLVATRPGGPRDEWERHLFGGAYQADGVTAAQRPRYGALDLMRSADGPAPRFGSCFFILKPHATARSTFTFGGSQDVPRHRGTADEMDAVVAALMEESFTRDCALGADETRPPRLLERLRGLKADYTGIYEHGRASRNLDHVVEAQVHGEVVLGRDVEAVVVDAAFRGTSVGRLLDEMASRYGFRILHHGGFALRAAEVPADFRGQTMPSLARRVSRPDGVVDTACLGRAVQSLTEDPALWEDRGTFAEVLQEVKLLWHVLVKFGRPLHRALDC</sequence>
<evidence type="ECO:0008006" key="3">
    <source>
        <dbReference type="Google" id="ProtNLM"/>
    </source>
</evidence>
<reference evidence="1 2" key="1">
    <citation type="journal article" date="2019" name="Appl. Microbiol. Biotechnol.">
        <title>Genome sequence of Isaria javanica and comparative genome analysis insights into family S53 peptidase evolution in fungal entomopathogens.</title>
        <authorList>
            <person name="Lin R."/>
            <person name="Zhang X."/>
            <person name="Xin B."/>
            <person name="Zou M."/>
            <person name="Gao Y."/>
            <person name="Qin F."/>
            <person name="Hu Q."/>
            <person name="Xie B."/>
            <person name="Cheng X."/>
        </authorList>
    </citation>
    <scope>NUCLEOTIDE SEQUENCE [LARGE SCALE GENOMIC DNA]</scope>
    <source>
        <strain evidence="1 2">IJ1G</strain>
    </source>
</reference>
<dbReference type="OrthoDB" id="3514773at2759"/>
<name>A0A545VFZ4_9HYPO</name>
<accession>A0A545VFZ4</accession>
<dbReference type="InterPro" id="IPR022074">
    <property type="entry name" value="DUF3626"/>
</dbReference>
<evidence type="ECO:0000313" key="2">
    <source>
        <dbReference type="Proteomes" id="UP000315783"/>
    </source>
</evidence>
<dbReference type="AlphaFoldDB" id="A0A545VFZ4"/>
<organism evidence="1 2">
    <name type="scientific">Cordyceps javanica</name>
    <dbReference type="NCBI Taxonomy" id="43265"/>
    <lineage>
        <taxon>Eukaryota</taxon>
        <taxon>Fungi</taxon>
        <taxon>Dikarya</taxon>
        <taxon>Ascomycota</taxon>
        <taxon>Pezizomycotina</taxon>
        <taxon>Sordariomycetes</taxon>
        <taxon>Hypocreomycetidae</taxon>
        <taxon>Hypocreales</taxon>
        <taxon>Cordycipitaceae</taxon>
        <taxon>Cordyceps</taxon>
    </lineage>
</organism>
<keyword evidence="2" id="KW-1185">Reference proteome</keyword>
<evidence type="ECO:0000313" key="1">
    <source>
        <dbReference type="EMBL" id="TQW00649.1"/>
    </source>
</evidence>
<protein>
    <recommendedName>
        <fullName evidence="3">DUF3626 domain-containing protein</fullName>
    </recommendedName>
</protein>
<gene>
    <name evidence="1" type="ORF">IF1G_00580</name>
</gene>
<dbReference type="Pfam" id="PF12294">
    <property type="entry name" value="DUF3626"/>
    <property type="match status" value="1"/>
</dbReference>
<comment type="caution">
    <text evidence="1">The sequence shown here is derived from an EMBL/GenBank/DDBJ whole genome shotgun (WGS) entry which is preliminary data.</text>
</comment>